<gene>
    <name evidence="2" type="ORF">CVV65_14650</name>
</gene>
<dbReference type="OrthoDB" id="9781005at2"/>
<dbReference type="EMBL" id="CP024955">
    <property type="protein sequence ID" value="ATY86013.1"/>
    <property type="molecule type" value="Genomic_DNA"/>
</dbReference>
<organism evidence="2 3">
    <name type="scientific">Kyrpidia spormannii</name>
    <dbReference type="NCBI Taxonomy" id="2055160"/>
    <lineage>
        <taxon>Bacteria</taxon>
        <taxon>Bacillati</taxon>
        <taxon>Bacillota</taxon>
        <taxon>Bacilli</taxon>
        <taxon>Bacillales</taxon>
        <taxon>Alicyclobacillaceae</taxon>
        <taxon>Kyrpidia</taxon>
    </lineage>
</organism>
<accession>A0A2K8N9N9</accession>
<sequence>MESIAGDGYAYGYRKLTHMLRQDYGFVINEKKVYRLCKELDILRPQRKIRRNTRGNWPGTVPSWHPISSGGRCEVRIYPWRGPILLCLVLPRCV</sequence>
<proteinExistence type="predicted"/>
<evidence type="ECO:0000313" key="3">
    <source>
        <dbReference type="Proteomes" id="UP000231932"/>
    </source>
</evidence>
<name>A0A2K8N9N9_9BACL</name>
<dbReference type="InterPro" id="IPR025948">
    <property type="entry name" value="HTH-like_dom"/>
</dbReference>
<evidence type="ECO:0000259" key="1">
    <source>
        <dbReference type="Pfam" id="PF13276"/>
    </source>
</evidence>
<feature type="domain" description="HTH-like" evidence="1">
    <location>
        <begin position="9"/>
        <end position="48"/>
    </location>
</feature>
<dbReference type="AlphaFoldDB" id="A0A2K8N9N9"/>
<keyword evidence="3" id="KW-1185">Reference proteome</keyword>
<evidence type="ECO:0000313" key="2">
    <source>
        <dbReference type="EMBL" id="ATY86013.1"/>
    </source>
</evidence>
<protein>
    <recommendedName>
        <fullName evidence="1">HTH-like domain-containing protein</fullName>
    </recommendedName>
</protein>
<reference evidence="3" key="1">
    <citation type="submission" date="2017-11" db="EMBL/GenBank/DDBJ databases">
        <title>Complete Genome Sequence of Kyrpidia sp. Strain EA-1, a thermophilic, hydrogen-oxidizing Bacterium, isolated from the Azores.</title>
        <authorList>
            <person name="Reiner J.E."/>
            <person name="Lapp C.J."/>
            <person name="Bunk B."/>
            <person name="Gescher J."/>
        </authorList>
    </citation>
    <scope>NUCLEOTIDE SEQUENCE [LARGE SCALE GENOMIC DNA]</scope>
    <source>
        <strain evidence="3">EA-1</strain>
    </source>
</reference>
<dbReference type="Pfam" id="PF13276">
    <property type="entry name" value="HTH_21"/>
    <property type="match status" value="1"/>
</dbReference>
<dbReference type="Proteomes" id="UP000231932">
    <property type="component" value="Chromosome"/>
</dbReference>
<dbReference type="KEGG" id="kyr:CVV65_14650"/>